<protein>
    <recommendedName>
        <fullName evidence="10">Inositol polyphosphate-related phosphatase domain-containing protein</fullName>
    </recommendedName>
</protein>
<keyword evidence="5" id="KW-0677">Repeat</keyword>
<dbReference type="InterPro" id="IPR056454">
    <property type="entry name" value="Beta-prop_IP5PC_F"/>
</dbReference>
<evidence type="ECO:0000256" key="6">
    <source>
        <dbReference type="ARBA" id="ARBA00022801"/>
    </source>
</evidence>
<dbReference type="CDD" id="cd09074">
    <property type="entry name" value="INPP5c"/>
    <property type="match status" value="1"/>
</dbReference>
<keyword evidence="3" id="KW-1017">Isopeptide bond</keyword>
<dbReference type="FunFam" id="3.60.10.10:FF:000011">
    <property type="entry name" value="Type II inositol polyphosphate 5-phosphatase 15"/>
    <property type="match status" value="1"/>
</dbReference>
<reference evidence="11 12" key="1">
    <citation type="journal article" date="2022" name="Cell">
        <title>Repeat-based holocentromeres influence genome architecture and karyotype evolution.</title>
        <authorList>
            <person name="Hofstatter P.G."/>
            <person name="Thangavel G."/>
            <person name="Lux T."/>
            <person name="Neumann P."/>
            <person name="Vondrak T."/>
            <person name="Novak P."/>
            <person name="Zhang M."/>
            <person name="Costa L."/>
            <person name="Castellani M."/>
            <person name="Scott A."/>
            <person name="Toegelov H."/>
            <person name="Fuchs J."/>
            <person name="Mata-Sucre Y."/>
            <person name="Dias Y."/>
            <person name="Vanzela A.L.L."/>
            <person name="Huettel B."/>
            <person name="Almeida C.C.S."/>
            <person name="Simkova H."/>
            <person name="Souza G."/>
            <person name="Pedrosa-Harand A."/>
            <person name="Macas J."/>
            <person name="Mayer K.F.X."/>
            <person name="Houben A."/>
            <person name="Marques A."/>
        </authorList>
    </citation>
    <scope>NUCLEOTIDE SEQUENCE [LARGE SCALE GENOMIC DNA]</scope>
    <source>
        <strain evidence="11">RhyTen1mFocal</strain>
    </source>
</reference>
<feature type="compositionally biased region" description="Basic and acidic residues" evidence="9">
    <location>
        <begin position="421"/>
        <end position="435"/>
    </location>
</feature>
<dbReference type="PANTHER" id="PTHR11200:SF300">
    <property type="entry name" value="TYPE II INOSITOL 1,4,5-TRISPHOSPHATE 5-PHOSPHATASE"/>
    <property type="match status" value="1"/>
</dbReference>
<keyword evidence="8" id="KW-0832">Ubl conjugation</keyword>
<evidence type="ECO:0000256" key="9">
    <source>
        <dbReference type="SAM" id="MobiDB-lite"/>
    </source>
</evidence>
<dbReference type="SMART" id="SM00320">
    <property type="entry name" value="WD40"/>
    <property type="match status" value="5"/>
</dbReference>
<feature type="compositionally biased region" description="Polar residues" evidence="9">
    <location>
        <begin position="39"/>
        <end position="57"/>
    </location>
</feature>
<evidence type="ECO:0000256" key="7">
    <source>
        <dbReference type="ARBA" id="ARBA00022842"/>
    </source>
</evidence>
<feature type="region of interest" description="Disordered" evidence="9">
    <location>
        <begin position="1"/>
        <end position="105"/>
    </location>
</feature>
<organism evidence="11 12">
    <name type="scientific">Rhynchospora tenuis</name>
    <dbReference type="NCBI Taxonomy" id="198213"/>
    <lineage>
        <taxon>Eukaryota</taxon>
        <taxon>Viridiplantae</taxon>
        <taxon>Streptophyta</taxon>
        <taxon>Embryophyta</taxon>
        <taxon>Tracheophyta</taxon>
        <taxon>Spermatophyta</taxon>
        <taxon>Magnoliopsida</taxon>
        <taxon>Liliopsida</taxon>
        <taxon>Poales</taxon>
        <taxon>Cyperaceae</taxon>
        <taxon>Cyperoideae</taxon>
        <taxon>Rhynchosporeae</taxon>
        <taxon>Rhynchospora</taxon>
    </lineage>
</organism>
<dbReference type="Proteomes" id="UP001210211">
    <property type="component" value="Unassembled WGS sequence"/>
</dbReference>
<evidence type="ECO:0000256" key="8">
    <source>
        <dbReference type="ARBA" id="ARBA00022843"/>
    </source>
</evidence>
<dbReference type="InterPro" id="IPR015943">
    <property type="entry name" value="WD40/YVTN_repeat-like_dom_sf"/>
</dbReference>
<feature type="region of interest" description="Disordered" evidence="9">
    <location>
        <begin position="1130"/>
        <end position="1151"/>
    </location>
</feature>
<dbReference type="EMBL" id="JAMRDG010000002">
    <property type="protein sequence ID" value="KAJ3688521.1"/>
    <property type="molecule type" value="Genomic_DNA"/>
</dbReference>
<feature type="compositionally biased region" description="Low complexity" evidence="9">
    <location>
        <begin position="11"/>
        <end position="28"/>
    </location>
</feature>
<dbReference type="InterPro" id="IPR056455">
    <property type="entry name" value="Ig-like_IP5PC_F"/>
</dbReference>
<dbReference type="Pfam" id="PF23754">
    <property type="entry name" value="Beta-prop_IP5PC_F"/>
    <property type="match status" value="1"/>
</dbReference>
<dbReference type="PANTHER" id="PTHR11200">
    <property type="entry name" value="INOSITOL 5-PHOSPHATASE"/>
    <property type="match status" value="1"/>
</dbReference>
<keyword evidence="6" id="KW-0378">Hydrolase</keyword>
<dbReference type="GO" id="GO:0046872">
    <property type="term" value="F:metal ion binding"/>
    <property type="evidence" value="ECO:0007669"/>
    <property type="project" value="UniProtKB-KW"/>
</dbReference>
<dbReference type="Pfam" id="PF22669">
    <property type="entry name" value="Exo_endo_phos2"/>
    <property type="match status" value="1"/>
</dbReference>
<keyword evidence="12" id="KW-1185">Reference proteome</keyword>
<feature type="domain" description="Inositol polyphosphate-related phosphatase" evidence="10">
    <location>
        <begin position="598"/>
        <end position="952"/>
    </location>
</feature>
<evidence type="ECO:0000313" key="11">
    <source>
        <dbReference type="EMBL" id="KAJ3688521.1"/>
    </source>
</evidence>
<evidence type="ECO:0000256" key="4">
    <source>
        <dbReference type="ARBA" id="ARBA00022723"/>
    </source>
</evidence>
<dbReference type="SUPFAM" id="SSF101908">
    <property type="entry name" value="Putative isomerase YbhE"/>
    <property type="match status" value="1"/>
</dbReference>
<dbReference type="InterPro" id="IPR001680">
    <property type="entry name" value="WD40_rpt"/>
</dbReference>
<comment type="similarity">
    <text evidence="2">Belongs to the inositol polyphosphate 5-phosphatase family.</text>
</comment>
<evidence type="ECO:0000256" key="2">
    <source>
        <dbReference type="ARBA" id="ARBA00010768"/>
    </source>
</evidence>
<evidence type="ECO:0000256" key="1">
    <source>
        <dbReference type="ARBA" id="ARBA00001946"/>
    </source>
</evidence>
<dbReference type="GO" id="GO:0004439">
    <property type="term" value="F:phosphatidylinositol-4,5-bisphosphate 5-phosphatase activity"/>
    <property type="evidence" value="ECO:0007669"/>
    <property type="project" value="TreeGrafter"/>
</dbReference>
<proteinExistence type="inferred from homology"/>
<dbReference type="InterPro" id="IPR036691">
    <property type="entry name" value="Endo/exonu/phosph_ase_sf"/>
</dbReference>
<name>A0AAD5Z7W2_9POAL</name>
<keyword evidence="7" id="KW-0460">Magnesium</keyword>
<dbReference type="Pfam" id="PF23755">
    <property type="entry name" value="Ig-like_IP5PC_F"/>
    <property type="match status" value="1"/>
</dbReference>
<dbReference type="GO" id="GO:0009846">
    <property type="term" value="P:pollen germination"/>
    <property type="evidence" value="ECO:0007669"/>
    <property type="project" value="UniProtKB-ARBA"/>
</dbReference>
<evidence type="ECO:0000259" key="10">
    <source>
        <dbReference type="SMART" id="SM00128"/>
    </source>
</evidence>
<dbReference type="AlphaFoldDB" id="A0AAD5Z7W2"/>
<evidence type="ECO:0000313" key="12">
    <source>
        <dbReference type="Proteomes" id="UP001210211"/>
    </source>
</evidence>
<dbReference type="SUPFAM" id="SSF56219">
    <property type="entry name" value="DNase I-like"/>
    <property type="match status" value="1"/>
</dbReference>
<comment type="caution">
    <text evidence="11">The sequence shown here is derived from an EMBL/GenBank/DDBJ whole genome shotgun (WGS) entry which is preliminary data.</text>
</comment>
<sequence>MGEGEGEVDNATLSDPASTDATTSVDATPEPPHNRKPISFSQPLSVQNTQYFGSTRISPHRKHSLEDERSLSLYPQYSPPPYFYQHHPSLPPQHHSRDSNSMGGSDAITLEMAMSEYGGNPGNLPEISGAGGGEGIFQVPLRAAMHPSRPPALELRPHPLRETQAGSFLRALAANGTQLWAASESGLRMWKLCEKYDTPGGMVRRGDENSAPFYETGRTSPVICLKVDQASGVVWSGHKDGKVRSWKIEVGAEKAPDADPLVCNLGSGGGLHGGYFKEGLSWQAHSRAPVLSMVITSYGEIWTGSEGGAIRAWPWDAIQKSLSLSAEEKHMAALLVERSYVDLKNQVTVNGVCPLPASDVKHMAADYSRSKVWTATSLTFAVWDAHTRELLKVFGIDGQMEIRVEAPPSGHDSQSQPPAEDEGKGKVSSSKKEKSGSTFLQRSRNAIMGAADAVRRVATKGTLVEDNRRIGAITISVDGTIWSGFTNGTIARWDTYGARLQEIQHHFSSVQCFCPFGERLWVGYASGVVQLMDLEGNLLGEWLAHSCPVMDMTITGSYIFTLAHHGGVRGWHLASPGPIDDILRNDLMKRELAYTKMENIKIMAGTWNVGQEKANHDSLISWLGTAVSDVGLVVVGLQEVDMGAGFLAISAAKETVGLEGSANGDWWLDSIGRTLDEGVTFQRVGSRQLAGLLIGAWARKNLRPHIGDVDAAAIATGIGRAIGNKGAVGLRMRVYDRVMCFVNSHFAAHLDAVNKRNADFDFIYRNLSFSRPSAGVHGAKVGATAVQLHRAVNTNGAHSEQEAMPELAEADMIVFLGDFNYRLHSITYDEAREMVSQRCFDWLRDRDQLRVEMKAGKVFQGMREAQIKFPPTYKFQRHVPGLGGYDSGEKKRIPAWCDRILYRDSRSISVAECSLECPVVAAITHYDACMDVTDSDHKPVRCKFQIEIARADELIKRQEYGDIIESNEEVRSLLEECRVVPDTAVNTDSIILQNHENAVLKITNKSTSDNAAFKIVCEGQSSANWDGDLLKLAARSAFGFPFSLEVHPATGVIKHDQTIDVMIRQDVFEKREEFVDGMVQNWWCEDTRDKELILLVNITGKNSTDSSVHRVHVKHCPSLIERNGKLCTSKRGQKNYQQKADEKQSDGSDVPDLCHMRML</sequence>
<dbReference type="InterPro" id="IPR046985">
    <property type="entry name" value="IP5"/>
</dbReference>
<evidence type="ECO:0000256" key="3">
    <source>
        <dbReference type="ARBA" id="ARBA00022499"/>
    </source>
</evidence>
<dbReference type="SMART" id="SM00128">
    <property type="entry name" value="IPPc"/>
    <property type="match status" value="1"/>
</dbReference>
<accession>A0AAD5Z7W2</accession>
<feature type="region of interest" description="Disordered" evidence="9">
    <location>
        <begin position="405"/>
        <end position="439"/>
    </location>
</feature>
<comment type="cofactor">
    <cofactor evidence="1">
        <name>Mg(2+)</name>
        <dbReference type="ChEBI" id="CHEBI:18420"/>
    </cofactor>
</comment>
<evidence type="ECO:0000256" key="5">
    <source>
        <dbReference type="ARBA" id="ARBA00022737"/>
    </source>
</evidence>
<feature type="compositionally biased region" description="Basic and acidic residues" evidence="9">
    <location>
        <begin position="1139"/>
        <end position="1151"/>
    </location>
</feature>
<keyword evidence="4" id="KW-0479">Metal-binding</keyword>
<gene>
    <name evidence="11" type="ORF">LUZ61_017685</name>
</gene>
<dbReference type="Gene3D" id="2.130.10.10">
    <property type="entry name" value="YVTN repeat-like/Quinoprotein amine dehydrogenase"/>
    <property type="match status" value="2"/>
</dbReference>
<dbReference type="GO" id="GO:0046856">
    <property type="term" value="P:phosphatidylinositol dephosphorylation"/>
    <property type="evidence" value="ECO:0007669"/>
    <property type="project" value="InterPro"/>
</dbReference>
<dbReference type="InterPro" id="IPR000300">
    <property type="entry name" value="IPPc"/>
</dbReference>
<dbReference type="Gene3D" id="3.60.10.10">
    <property type="entry name" value="Endonuclease/exonuclease/phosphatase"/>
    <property type="match status" value="1"/>
</dbReference>